<dbReference type="EMBL" id="JABWMJ010000004">
    <property type="protein sequence ID" value="NUZ06106.1"/>
    <property type="molecule type" value="Genomic_DNA"/>
</dbReference>
<dbReference type="RefSeq" id="WP_176068768.1">
    <property type="nucleotide sequence ID" value="NZ_JABWMJ010000004.1"/>
</dbReference>
<dbReference type="Proteomes" id="UP000529637">
    <property type="component" value="Unassembled WGS sequence"/>
</dbReference>
<dbReference type="Pfam" id="PF13561">
    <property type="entry name" value="adh_short_C2"/>
    <property type="match status" value="1"/>
</dbReference>
<proteinExistence type="inferred from homology"/>
<dbReference type="FunFam" id="3.40.50.720:FF:000084">
    <property type="entry name" value="Short-chain dehydrogenase reductase"/>
    <property type="match status" value="1"/>
</dbReference>
<keyword evidence="4" id="KW-1185">Reference proteome</keyword>
<dbReference type="AlphaFoldDB" id="A0A7Y6NMV7"/>
<dbReference type="PANTHER" id="PTHR43639">
    <property type="entry name" value="OXIDOREDUCTASE, SHORT-CHAIN DEHYDROGENASE/REDUCTASE FAMILY (AFU_ORTHOLOGUE AFUA_5G02870)"/>
    <property type="match status" value="1"/>
</dbReference>
<dbReference type="PRINTS" id="PR00080">
    <property type="entry name" value="SDRFAMILY"/>
</dbReference>
<dbReference type="PANTHER" id="PTHR43639:SF1">
    <property type="entry name" value="SHORT-CHAIN DEHYDROGENASE_REDUCTASE FAMILY PROTEIN"/>
    <property type="match status" value="1"/>
</dbReference>
<evidence type="ECO:0000313" key="3">
    <source>
        <dbReference type="EMBL" id="NUZ06106.1"/>
    </source>
</evidence>
<dbReference type="InterPro" id="IPR002347">
    <property type="entry name" value="SDR_fam"/>
</dbReference>
<dbReference type="CDD" id="cd05233">
    <property type="entry name" value="SDR_c"/>
    <property type="match status" value="1"/>
</dbReference>
<accession>A0A7Y6NMV7</accession>
<dbReference type="PRINTS" id="PR00081">
    <property type="entry name" value="GDHRDH"/>
</dbReference>
<keyword evidence="2" id="KW-0560">Oxidoreductase</keyword>
<dbReference type="SUPFAM" id="SSF51735">
    <property type="entry name" value="NAD(P)-binding Rossmann-fold domains"/>
    <property type="match status" value="1"/>
</dbReference>
<protein>
    <submittedName>
        <fullName evidence="3">SDR family oxidoreductase</fullName>
    </submittedName>
</protein>
<evidence type="ECO:0000256" key="2">
    <source>
        <dbReference type="ARBA" id="ARBA00023002"/>
    </source>
</evidence>
<organism evidence="3 4">
    <name type="scientific">Piscinibacter koreensis</name>
    <dbReference type="NCBI Taxonomy" id="2742824"/>
    <lineage>
        <taxon>Bacteria</taxon>
        <taxon>Pseudomonadati</taxon>
        <taxon>Pseudomonadota</taxon>
        <taxon>Betaproteobacteria</taxon>
        <taxon>Burkholderiales</taxon>
        <taxon>Sphaerotilaceae</taxon>
        <taxon>Piscinibacter</taxon>
    </lineage>
</organism>
<evidence type="ECO:0000256" key="1">
    <source>
        <dbReference type="ARBA" id="ARBA00006484"/>
    </source>
</evidence>
<comment type="caution">
    <text evidence="3">The sequence shown here is derived from an EMBL/GenBank/DDBJ whole genome shotgun (WGS) entry which is preliminary data.</text>
</comment>
<name>A0A7Y6NMV7_9BURK</name>
<sequence>MVTPARLEGRVAAVTGAARGIGRAIAERLAADGARVACIDISAARIEQAVAEMQARGADVRAYALDVAERNAVHAAFARIEADFASPLAILVNNAAWIRYQAPSAIDAETLDRMLGVGVKGLIWTLQAAQDPLQRSGHGSVINICSTAALRATPDSLAYCAVKGAVAGLTRAAAVDFGRLGIRVNAIAPAFVATAAALANFDEAGIAQRRRSTPLGRLADASEIASVAAFLASDDSSFINGELVVVDGGRTHAAL</sequence>
<comment type="similarity">
    <text evidence="1">Belongs to the short-chain dehydrogenases/reductases (SDR) family.</text>
</comment>
<dbReference type="GO" id="GO:0016491">
    <property type="term" value="F:oxidoreductase activity"/>
    <property type="evidence" value="ECO:0007669"/>
    <property type="project" value="UniProtKB-KW"/>
</dbReference>
<dbReference type="InterPro" id="IPR036291">
    <property type="entry name" value="NAD(P)-bd_dom_sf"/>
</dbReference>
<reference evidence="3 4" key="1">
    <citation type="submission" date="2020-06" db="EMBL/GenBank/DDBJ databases">
        <title>Schlegella sp. ID0723 isolated from air conditioner.</title>
        <authorList>
            <person name="Kim D.Y."/>
            <person name="Kim D.-U."/>
        </authorList>
    </citation>
    <scope>NUCLEOTIDE SEQUENCE [LARGE SCALE GENOMIC DNA]</scope>
    <source>
        <strain evidence="3 4">ID0723</strain>
    </source>
</reference>
<evidence type="ECO:0000313" key="4">
    <source>
        <dbReference type="Proteomes" id="UP000529637"/>
    </source>
</evidence>
<dbReference type="Gene3D" id="3.40.50.720">
    <property type="entry name" value="NAD(P)-binding Rossmann-like Domain"/>
    <property type="match status" value="1"/>
</dbReference>
<gene>
    <name evidence="3" type="ORF">HQN59_10060</name>
</gene>